<dbReference type="InterPro" id="IPR045851">
    <property type="entry name" value="AMP-bd_C_sf"/>
</dbReference>
<dbReference type="Proteomes" id="UP000234474">
    <property type="component" value="Unassembled WGS sequence"/>
</dbReference>
<dbReference type="RefSeq" id="XP_024677899.1">
    <property type="nucleotide sequence ID" value="XM_024832261.1"/>
</dbReference>
<protein>
    <submittedName>
        <fullName evidence="4">Putative polyketide synthase</fullName>
    </submittedName>
</protein>
<dbReference type="VEuPathDB" id="FungiDB:P174DRAFT_515990"/>
<dbReference type="PANTHER" id="PTHR45527:SF1">
    <property type="entry name" value="FATTY ACID SYNTHASE"/>
    <property type="match status" value="1"/>
</dbReference>
<evidence type="ECO:0000313" key="4">
    <source>
        <dbReference type="EMBL" id="PKX89304.1"/>
    </source>
</evidence>
<reference evidence="5" key="1">
    <citation type="journal article" date="2018" name="Proc. Natl. Acad. Sci. U.S.A.">
        <title>Linking secondary metabolites to gene clusters through genome sequencing of six diverse Aspergillus species.</title>
        <authorList>
            <person name="Kaerboelling I."/>
            <person name="Vesth T.C."/>
            <person name="Frisvad J.C."/>
            <person name="Nybo J.L."/>
            <person name="Theobald S."/>
            <person name="Kuo A."/>
            <person name="Bowyer P."/>
            <person name="Matsuda Y."/>
            <person name="Mondo S."/>
            <person name="Lyhne E.K."/>
            <person name="Kogle M.E."/>
            <person name="Clum A."/>
            <person name="Lipzen A."/>
            <person name="Salamov A."/>
            <person name="Ngan C.Y."/>
            <person name="Daum C."/>
            <person name="Chiniquy J."/>
            <person name="Barry K."/>
            <person name="LaButti K."/>
            <person name="Haridas S."/>
            <person name="Simmons B.A."/>
            <person name="Magnuson J.K."/>
            <person name="Mortensen U.H."/>
            <person name="Larsen T.O."/>
            <person name="Grigoriev I.V."/>
            <person name="Baker S.E."/>
            <person name="Andersen M.R."/>
        </authorList>
    </citation>
    <scope>NUCLEOTIDE SEQUENCE [LARGE SCALE GENOMIC DNA]</scope>
    <source>
        <strain evidence="5">IBT 16806</strain>
    </source>
</reference>
<name>A0A2I1BVB7_ASPN1</name>
<comment type="caution">
    <text evidence="4">The sequence shown here is derived from an EMBL/GenBank/DDBJ whole genome shotgun (WGS) entry which is preliminary data.</text>
</comment>
<evidence type="ECO:0000313" key="5">
    <source>
        <dbReference type="Proteomes" id="UP000234474"/>
    </source>
</evidence>
<dbReference type="EMBL" id="MSZS01000010">
    <property type="protein sequence ID" value="PKX89304.1"/>
    <property type="molecule type" value="Genomic_DNA"/>
</dbReference>
<dbReference type="OrthoDB" id="416786at2759"/>
<sequence length="722" mass="78932">MAQQHFHGAGTYAPGSYHSDGLLGSELQVDLPCKTDTYTSNIYGEELRERPEVLAAAAWPIAASKWFYKDELEFQLVCNNALSKLPLRACVAPDLDVGSLLDQISKQRKDDQQKTFSEPELSRFSIVCQMESTEPKGNGMIVVRFNVQGSFLQMQIQFSDKRFHPKEAENLARMLQGILQQLNKSSSRSTLLTELNLITSENLVHTMVHQIALNHPDFPAVCAWDGSLTYKELVDLSTRLALGLARKGVDRGVVVPLYFEKSLWMPVAILAVLKAGGVFLQLANSIPKGRIEAILNTGNSPFALVGNSTPAWMGDIVPTLTVEDLMSLAESTDPPLPDCSGNQDAVQLFTSGSTGIPKGIVWTHTVLATNCEEIMRKQSFGPGIRQFQTASYEFDVSMMESIAILISGGCLCIPQENDGVHCSPQALEALQANSVYLTPTLARKLDPDSVPSLKYLALEGEVLPKDIVSKFDKRLTMYNFYGPAECPHVAACTIDPDSFETGFAGATSVCLRWIVDPHNHNNLLPDGAIGELLVEGPILMDRYICDDPDVAAFVTPTWLCQGFGQFSGRQGRLFKTGDLVRCKPDGGLVILGRKDSQVQIGGERVELTEVEHHVRKFLQGRAGVVAEMVTPIAGLKPVLAAFIAIGDEIYLPLGARLQALTAGINEKLAQHVPRTFIPEVYIPVDAIPMTAAGKTDRKALRKIGGSMTLDEISRLQEPRLAN</sequence>
<keyword evidence="5" id="KW-1185">Reference proteome</keyword>
<dbReference type="Gene3D" id="3.40.50.12780">
    <property type="entry name" value="N-terminal domain of ligase-like"/>
    <property type="match status" value="1"/>
</dbReference>
<dbReference type="GO" id="GO:0044550">
    <property type="term" value="P:secondary metabolite biosynthetic process"/>
    <property type="evidence" value="ECO:0007669"/>
    <property type="project" value="TreeGrafter"/>
</dbReference>
<evidence type="ECO:0000259" key="3">
    <source>
        <dbReference type="Pfam" id="PF00501"/>
    </source>
</evidence>
<dbReference type="GeneID" id="36539597"/>
<dbReference type="InterPro" id="IPR000873">
    <property type="entry name" value="AMP-dep_synth/lig_dom"/>
</dbReference>
<dbReference type="Pfam" id="PF00501">
    <property type="entry name" value="AMP-binding"/>
    <property type="match status" value="1"/>
</dbReference>
<dbReference type="STRING" id="1392255.A0A2I1BVB7"/>
<dbReference type="InterPro" id="IPR042099">
    <property type="entry name" value="ANL_N_sf"/>
</dbReference>
<dbReference type="Gene3D" id="3.30.300.30">
    <property type="match status" value="1"/>
</dbReference>
<evidence type="ECO:0000256" key="2">
    <source>
        <dbReference type="ARBA" id="ARBA00022553"/>
    </source>
</evidence>
<organism evidence="4 5">
    <name type="scientific">Aspergillus novofumigatus (strain IBT 16806)</name>
    <dbReference type="NCBI Taxonomy" id="1392255"/>
    <lineage>
        <taxon>Eukaryota</taxon>
        <taxon>Fungi</taxon>
        <taxon>Dikarya</taxon>
        <taxon>Ascomycota</taxon>
        <taxon>Pezizomycotina</taxon>
        <taxon>Eurotiomycetes</taxon>
        <taxon>Eurotiomycetidae</taxon>
        <taxon>Eurotiales</taxon>
        <taxon>Aspergillaceae</taxon>
        <taxon>Aspergillus</taxon>
        <taxon>Aspergillus subgen. Fumigati</taxon>
    </lineage>
</organism>
<evidence type="ECO:0000256" key="1">
    <source>
        <dbReference type="ARBA" id="ARBA00022450"/>
    </source>
</evidence>
<dbReference type="GO" id="GO:0031177">
    <property type="term" value="F:phosphopantetheine binding"/>
    <property type="evidence" value="ECO:0007669"/>
    <property type="project" value="TreeGrafter"/>
</dbReference>
<keyword evidence="1" id="KW-0596">Phosphopantetheine</keyword>
<dbReference type="CDD" id="cd05918">
    <property type="entry name" value="A_NRPS_SidN3_like"/>
    <property type="match status" value="1"/>
</dbReference>
<feature type="domain" description="AMP-dependent synthetase/ligase" evidence="3">
    <location>
        <begin position="212"/>
        <end position="543"/>
    </location>
</feature>
<dbReference type="GO" id="GO:0005737">
    <property type="term" value="C:cytoplasm"/>
    <property type="evidence" value="ECO:0007669"/>
    <property type="project" value="TreeGrafter"/>
</dbReference>
<dbReference type="SUPFAM" id="SSF56801">
    <property type="entry name" value="Acetyl-CoA synthetase-like"/>
    <property type="match status" value="1"/>
</dbReference>
<accession>A0A2I1BVB7</accession>
<keyword evidence="2" id="KW-0597">Phosphoprotein</keyword>
<dbReference type="PANTHER" id="PTHR45527">
    <property type="entry name" value="NONRIBOSOMAL PEPTIDE SYNTHETASE"/>
    <property type="match status" value="1"/>
</dbReference>
<dbReference type="AlphaFoldDB" id="A0A2I1BVB7"/>
<proteinExistence type="predicted"/>
<dbReference type="GO" id="GO:0043041">
    <property type="term" value="P:amino acid activation for nonribosomal peptide biosynthetic process"/>
    <property type="evidence" value="ECO:0007669"/>
    <property type="project" value="TreeGrafter"/>
</dbReference>
<dbReference type="OMA" id="CYAVFTS"/>
<gene>
    <name evidence="4" type="ORF">P174DRAFT_515990</name>
</gene>